<dbReference type="SMART" id="SM00855">
    <property type="entry name" value="PGAM"/>
    <property type="match status" value="1"/>
</dbReference>
<evidence type="ECO:0000313" key="2">
    <source>
        <dbReference type="Proteomes" id="UP000269199"/>
    </source>
</evidence>
<dbReference type="EMBL" id="CP024996">
    <property type="protein sequence ID" value="AYR24062.1"/>
    <property type="molecule type" value="Genomic_DNA"/>
</dbReference>
<proteinExistence type="predicted"/>
<dbReference type="Gene3D" id="3.40.50.1240">
    <property type="entry name" value="Phosphoglycerate mutase-like"/>
    <property type="match status" value="1"/>
</dbReference>
<dbReference type="Proteomes" id="UP000269199">
    <property type="component" value="Chromosome"/>
</dbReference>
<evidence type="ECO:0000313" key="1">
    <source>
        <dbReference type="EMBL" id="AYR24062.1"/>
    </source>
</evidence>
<dbReference type="AlphaFoldDB" id="A0AAD0U6A5"/>
<name>A0AAD0U6A5_9BURK</name>
<dbReference type="InterPro" id="IPR013078">
    <property type="entry name" value="His_Pase_superF_clade-1"/>
</dbReference>
<dbReference type="Pfam" id="PF00300">
    <property type="entry name" value="His_Phos_1"/>
    <property type="match status" value="1"/>
</dbReference>
<sequence>MQLYLIRHPQPLLDKHTCYGRSDIAVAPAMLAQCVTQLLPALQALPPGLAMVSSPLRRCADLAQALVEQLSWPAPALEPRLQEMDFGNWELRPWDDIPWAEVEAWNADLLHHAPGGGETLLAVAQRMWQAFASLLAQPAPGAIVICHAGSIRMLQACAAWRAAQGSAPASTPQIFDDIALRAVAQRQEIPYAQVLPLDLSMAQQR</sequence>
<dbReference type="RefSeq" id="WP_061788788.1">
    <property type="nucleotide sequence ID" value="NZ_CP024996.1"/>
</dbReference>
<accession>A0AAD0U6A5</accession>
<dbReference type="CDD" id="cd07067">
    <property type="entry name" value="HP_PGM_like"/>
    <property type="match status" value="1"/>
</dbReference>
<gene>
    <name evidence="1" type="ORF">RC54_09565</name>
</gene>
<reference evidence="1 2" key="1">
    <citation type="submission" date="2017-11" db="EMBL/GenBank/DDBJ databases">
        <title>Complete genome sequence of Herbaspirillum rubrisubalbicans DSM 11543.</title>
        <authorList>
            <person name="Chen M."/>
            <person name="An Q."/>
        </authorList>
    </citation>
    <scope>NUCLEOTIDE SEQUENCE [LARGE SCALE GENOMIC DNA]</scope>
    <source>
        <strain evidence="1 2">DSM 11543</strain>
    </source>
</reference>
<protein>
    <submittedName>
        <fullName evidence="1">Phosphoglycerate mutase</fullName>
    </submittedName>
</protein>
<dbReference type="InterPro" id="IPR029033">
    <property type="entry name" value="His_PPase_superfam"/>
</dbReference>
<organism evidence="1 2">
    <name type="scientific">Herbaspirillum rubrisubalbicans</name>
    <dbReference type="NCBI Taxonomy" id="80842"/>
    <lineage>
        <taxon>Bacteria</taxon>
        <taxon>Pseudomonadati</taxon>
        <taxon>Pseudomonadota</taxon>
        <taxon>Betaproteobacteria</taxon>
        <taxon>Burkholderiales</taxon>
        <taxon>Oxalobacteraceae</taxon>
        <taxon>Herbaspirillum</taxon>
    </lineage>
</organism>
<dbReference type="SUPFAM" id="SSF53254">
    <property type="entry name" value="Phosphoglycerate mutase-like"/>
    <property type="match status" value="1"/>
</dbReference>